<reference evidence="8 9" key="2">
    <citation type="submission" date="2011-10" db="EMBL/GenBank/DDBJ databases">
        <title>The Genome Sequence of Simonsiella muelleri ATCC 29453.</title>
        <authorList>
            <consortium name="The Broad Institute Genome Sequencing Platform"/>
            <consortium name="The Broad Institute Genome Sequencing Center for Infectious Disease"/>
            <person name="Earl A."/>
            <person name="Ward D."/>
            <person name="Feldgarden M."/>
            <person name="Gevers D."/>
            <person name="Izard J."/>
            <person name="Baranova O.V."/>
            <person name="Blanton J.M."/>
            <person name="Tanner A.C."/>
            <person name="Dewhirst F."/>
            <person name="Young S.K."/>
            <person name="Zeng Q."/>
            <person name="Gargeya S."/>
            <person name="Fitzgerald M."/>
            <person name="Haas B."/>
            <person name="Abouelleil A."/>
            <person name="Alvarado L."/>
            <person name="Arachchi H.M."/>
            <person name="Berlin A."/>
            <person name="Brown A."/>
            <person name="Chapman S.B."/>
            <person name="Chen Z."/>
            <person name="Dunbar C."/>
            <person name="Freedman E."/>
            <person name="Gearin G."/>
            <person name="Goldberg J."/>
            <person name="Griggs A."/>
            <person name="Gujja S."/>
            <person name="Heiman D."/>
            <person name="Howarth C."/>
            <person name="Larson L."/>
            <person name="Lui A."/>
            <person name="MacDonald P.J.P."/>
            <person name="Montmayeur A."/>
            <person name="Murphy C."/>
            <person name="Neiman D."/>
            <person name="Pearson M."/>
            <person name="Priest M."/>
            <person name="Roberts A."/>
            <person name="Saif S."/>
            <person name="Shea T."/>
            <person name="Shenoy N."/>
            <person name="Sisk P."/>
            <person name="Stolte C."/>
            <person name="Sykes S."/>
            <person name="Wortman J."/>
            <person name="Nusbaum C."/>
            <person name="Birren B."/>
        </authorList>
    </citation>
    <scope>NUCLEOTIDE SEQUENCE [LARGE SCALE GENOMIC DNA]</scope>
    <source>
        <strain evidence="8 9">ATCC 29453</strain>
    </source>
</reference>
<comment type="caution">
    <text evidence="8">The sequence shown here is derived from an EMBL/GenBank/DDBJ whole genome shotgun (WGS) entry which is preliminary data.</text>
</comment>
<evidence type="ECO:0000256" key="2">
    <source>
        <dbReference type="ARBA" id="ARBA00012451"/>
    </source>
</evidence>
<evidence type="ECO:0000313" key="8">
    <source>
        <dbReference type="EMBL" id="EFG31718.1"/>
    </source>
</evidence>
<dbReference type="EC" id="3.6.1.11" evidence="2"/>
<dbReference type="HOGENOM" id="CLU_025908_4_0_4"/>
<dbReference type="KEGG" id="smur:BWP33_02025"/>
<comment type="catalytic activity">
    <reaction evidence="5">
        <text>[phosphate](n) + H2O = [phosphate](n-1) + phosphate + H(+)</text>
        <dbReference type="Rhea" id="RHEA:21528"/>
        <dbReference type="Rhea" id="RHEA-COMP:9859"/>
        <dbReference type="Rhea" id="RHEA-COMP:14279"/>
        <dbReference type="ChEBI" id="CHEBI:15377"/>
        <dbReference type="ChEBI" id="CHEBI:15378"/>
        <dbReference type="ChEBI" id="CHEBI:16838"/>
        <dbReference type="ChEBI" id="CHEBI:43474"/>
        <dbReference type="EC" id="3.6.1.11"/>
    </reaction>
</comment>
<dbReference type="Gene3D" id="3.30.420.150">
    <property type="entry name" value="Exopolyphosphatase. Domain 2"/>
    <property type="match status" value="1"/>
</dbReference>
<feature type="domain" description="Ppx/GppA phosphatase C-terminal" evidence="7">
    <location>
        <begin position="309"/>
        <end position="480"/>
    </location>
</feature>
<evidence type="ECO:0000256" key="5">
    <source>
        <dbReference type="ARBA" id="ARBA00047607"/>
    </source>
</evidence>
<dbReference type="GO" id="GO:0004309">
    <property type="term" value="F:exopolyphosphatase activity"/>
    <property type="evidence" value="ECO:0007669"/>
    <property type="project" value="UniProtKB-EC"/>
</dbReference>
<organism evidence="8 9">
    <name type="scientific">Simonsiella muelleri ATCC 29453</name>
    <dbReference type="NCBI Taxonomy" id="641147"/>
    <lineage>
        <taxon>Bacteria</taxon>
        <taxon>Pseudomonadati</taxon>
        <taxon>Pseudomonadota</taxon>
        <taxon>Betaproteobacteria</taxon>
        <taxon>Neisseriales</taxon>
        <taxon>Neisseriaceae</taxon>
        <taxon>Simonsiella</taxon>
    </lineage>
</organism>
<evidence type="ECO:0000313" key="9">
    <source>
        <dbReference type="Proteomes" id="UP000017813"/>
    </source>
</evidence>
<dbReference type="Gene3D" id="1.10.3210.10">
    <property type="entry name" value="Hypothetical protein af1432"/>
    <property type="match status" value="1"/>
</dbReference>
<evidence type="ECO:0000256" key="3">
    <source>
        <dbReference type="ARBA" id="ARBA00020416"/>
    </source>
</evidence>
<keyword evidence="4" id="KW-0378">Hydrolase</keyword>
<dbReference type="NCBIfam" id="TIGR03706">
    <property type="entry name" value="exo_poly_only"/>
    <property type="match status" value="1"/>
</dbReference>
<evidence type="ECO:0000259" key="7">
    <source>
        <dbReference type="Pfam" id="PF21447"/>
    </source>
</evidence>
<protein>
    <recommendedName>
        <fullName evidence="3">Exopolyphosphatase</fullName>
        <ecNumber evidence="2">3.6.1.11</ecNumber>
    </recommendedName>
</protein>
<comment type="similarity">
    <text evidence="1">Belongs to the GppA/Ppx family.</text>
</comment>
<dbReference type="AlphaFoldDB" id="V9HMU0"/>
<dbReference type="RefSeq" id="WP_002641038.1">
    <property type="nucleotide sequence ID" value="NZ_CP019448.1"/>
</dbReference>
<dbReference type="FunFam" id="3.30.420.150:FF:000001">
    <property type="entry name" value="Guanosine-5'-triphosphate,3'-diphosphate pyrophosphatase"/>
    <property type="match status" value="1"/>
</dbReference>
<dbReference type="Pfam" id="PF21447">
    <property type="entry name" value="Ppx-GppA_III"/>
    <property type="match status" value="1"/>
</dbReference>
<dbReference type="Pfam" id="PF02541">
    <property type="entry name" value="Ppx-GppA"/>
    <property type="match status" value="1"/>
</dbReference>
<evidence type="ECO:0000259" key="6">
    <source>
        <dbReference type="Pfam" id="PF02541"/>
    </source>
</evidence>
<dbReference type="SUPFAM" id="SSF109604">
    <property type="entry name" value="HD-domain/PDEase-like"/>
    <property type="match status" value="1"/>
</dbReference>
<dbReference type="STRING" id="641147.HMPREF9021_00113"/>
<dbReference type="GO" id="GO:0006793">
    <property type="term" value="P:phosphorus metabolic process"/>
    <property type="evidence" value="ECO:0007669"/>
    <property type="project" value="InterPro"/>
</dbReference>
<dbReference type="Proteomes" id="UP000017813">
    <property type="component" value="Unassembled WGS sequence"/>
</dbReference>
<dbReference type="CDD" id="cd24053">
    <property type="entry name" value="ASKHA_NBD_EcPPX-GppA-like"/>
    <property type="match status" value="1"/>
</dbReference>
<dbReference type="EMBL" id="ADCY02000002">
    <property type="protein sequence ID" value="EFG31718.1"/>
    <property type="molecule type" value="Genomic_DNA"/>
</dbReference>
<dbReference type="SUPFAM" id="SSF53067">
    <property type="entry name" value="Actin-like ATPase domain"/>
    <property type="match status" value="2"/>
</dbReference>
<dbReference type="OrthoDB" id="9793035at2"/>
<dbReference type="InterPro" id="IPR050273">
    <property type="entry name" value="GppA/Ppx_hydrolase"/>
</dbReference>
<dbReference type="Gene3D" id="3.30.420.40">
    <property type="match status" value="1"/>
</dbReference>
<dbReference type="PIRSF" id="PIRSF001267">
    <property type="entry name" value="Pyrophosphatase_GppA_Ppx"/>
    <property type="match status" value="1"/>
</dbReference>
<keyword evidence="9" id="KW-1185">Reference proteome</keyword>
<evidence type="ECO:0000256" key="1">
    <source>
        <dbReference type="ARBA" id="ARBA00007125"/>
    </source>
</evidence>
<accession>V9HMU0</accession>
<dbReference type="InterPro" id="IPR043129">
    <property type="entry name" value="ATPase_NBD"/>
</dbReference>
<dbReference type="InterPro" id="IPR048950">
    <property type="entry name" value="Ppx_GppA_C"/>
</dbReference>
<dbReference type="PANTHER" id="PTHR30005:SF0">
    <property type="entry name" value="RETROGRADE REGULATION PROTEIN 2"/>
    <property type="match status" value="1"/>
</dbReference>
<dbReference type="PANTHER" id="PTHR30005">
    <property type="entry name" value="EXOPOLYPHOSPHATASE"/>
    <property type="match status" value="1"/>
</dbReference>
<dbReference type="InterPro" id="IPR022371">
    <property type="entry name" value="Exopolyphosphatase"/>
</dbReference>
<feature type="domain" description="Ppx/GppA phosphatase N-terminal" evidence="6">
    <location>
        <begin position="21"/>
        <end position="300"/>
    </location>
</feature>
<proteinExistence type="inferred from homology"/>
<name>V9HMU0_9NEIS</name>
<dbReference type="InterPro" id="IPR030673">
    <property type="entry name" value="PyroPPase_GppA_Ppx"/>
</dbReference>
<gene>
    <name evidence="8" type="ORF">HMPREF9021_00113</name>
</gene>
<dbReference type="FunFam" id="3.30.420.40:FF:000023">
    <property type="entry name" value="Guanosine-5'-triphosphate,3'-diphosphate pyrophosphatase"/>
    <property type="match status" value="1"/>
</dbReference>
<dbReference type="eggNOG" id="COG0248">
    <property type="taxonomic scope" value="Bacteria"/>
</dbReference>
<reference evidence="8 9" key="1">
    <citation type="submission" date="2010-03" db="EMBL/GenBank/DDBJ databases">
        <authorList>
            <consortium name="The Broad Institute Genome Sequencing Platform"/>
            <person name="Ward D."/>
            <person name="Earl A."/>
            <person name="Feldgarden M."/>
            <person name="Gevers D."/>
            <person name="Young S."/>
            <person name="Zeng Q."/>
            <person name="Koehrsen M."/>
            <person name="Alvarado L."/>
            <person name="Berlin A.M."/>
            <person name="Borenstein D."/>
            <person name="Chapman S.B."/>
            <person name="Chen Z."/>
            <person name="Engels R."/>
            <person name="Freedman E."/>
            <person name="Gellesch M."/>
            <person name="Goldberg J."/>
            <person name="Griggs A."/>
            <person name="Gujja S."/>
            <person name="Heilman E.R."/>
            <person name="Heiman D.I."/>
            <person name="Hepburn T.A."/>
            <person name="Howarth C."/>
            <person name="Jen D."/>
            <person name="Larson L."/>
            <person name="Mehta T."/>
            <person name="Park D."/>
            <person name="Pearson M."/>
            <person name="Richards J."/>
            <person name="Roberts A."/>
            <person name="Saif S."/>
            <person name="Shea T.D."/>
            <person name="Shenoy N."/>
            <person name="Sisk P."/>
            <person name="Stolte C."/>
            <person name="Sykes S.N."/>
            <person name="Walk T."/>
            <person name="White J."/>
            <person name="Yandava C."/>
            <person name="Izard J."/>
            <person name="Baranova O.V."/>
            <person name="Blanton J.M."/>
            <person name="Tanner A.C."/>
            <person name="Dewhirst F."/>
            <person name="Haas B."/>
            <person name="Nusbaum C."/>
            <person name="Birren B."/>
        </authorList>
    </citation>
    <scope>NUCLEOTIDE SEQUENCE [LARGE SCALE GENOMIC DNA]</scope>
    <source>
        <strain evidence="8 9">ATCC 29453</strain>
    </source>
</reference>
<evidence type="ECO:0000256" key="4">
    <source>
        <dbReference type="ARBA" id="ARBA00022801"/>
    </source>
</evidence>
<dbReference type="InterPro" id="IPR003695">
    <property type="entry name" value="Ppx_GppA_N"/>
</dbReference>
<sequence>MKPLPTLTTVDLGSNSFRLQICQNNGGQPQVIENIKQMVRLAGGLDAQKNLNEASQRRALECLAQFGERLRGFQPENVRAVATNTFRVAKNIKQFLPQAEAALGFPIEIIAGREEARLIYTGVVHTYPNHGRAMLVIDIGGGSTEFIIGSGAQPVVMESLPLGCVTYSNRFFSNKISDKDFQAAITAARSEIQRISKIYKRQGWDITLGTSGTAKAIANVIAEEKLAEQGITLTHMRELAKCIVDAGSTKKAKLNGLKPERLDVFAGGLAVMMAAFEELAIQEMQFTDAALRDGLFFDFIERNLDTDMREETAIQFQERYHVSKNQAKRVGELSVKFLADLSKNFKVLELETWSNYVRWAAMLHEIGIDIAHSGYHKHTAYILANADMSGFSRAEQDLLANITLGQRGDLKKMADTLPEKPMLWHAVLALRLAVLLCRARVDFRLPENTILGVQNHDFYLKISQNWLNENPLTSAALAAESEEWKKTHYTFRVQAI</sequence>